<evidence type="ECO:0000313" key="6">
    <source>
        <dbReference type="Proteomes" id="UP001589810"/>
    </source>
</evidence>
<dbReference type="RefSeq" id="WP_273938133.1">
    <property type="nucleotide sequence ID" value="NZ_CP097263.1"/>
</dbReference>
<evidence type="ECO:0000256" key="1">
    <source>
        <dbReference type="SAM" id="MobiDB-lite"/>
    </source>
</evidence>
<sequence length="259" mass="26612">MIARILVLLAAAVLAMMSPIMAAVAHAAAPGDQGDNSSASQSDQDVLTMVMQSAMWEIQAGGMARNQAQAAVVRTAAATLVADDTALNQQAAQLAGRLGVQLPGQPDADQQGWLSQLHDEAGATFDHDYVNLARQGNGKVFTAVAAARAGTKNDLIKQFAQSAVGTVMKHMTVLEDTRLVDSASLPDPALPQTTDQAQAGAAGQGGATPTTAQVTQQANSTAQPTDDRPSPAVVLVGVLLIGALAWGTVMIIRRVVNSA</sequence>
<feature type="region of interest" description="Disordered" evidence="1">
    <location>
        <begin position="184"/>
        <end position="228"/>
    </location>
</feature>
<feature type="signal peptide" evidence="3">
    <location>
        <begin position="1"/>
        <end position="22"/>
    </location>
</feature>
<protein>
    <submittedName>
        <fullName evidence="5">DUF4142 domain-containing protein</fullName>
    </submittedName>
</protein>
<feature type="chain" id="PRO_5045848292" evidence="3">
    <location>
        <begin position="23"/>
        <end position="259"/>
    </location>
</feature>
<organism evidence="5 6">
    <name type="scientific">Kutzneria chonburiensis</name>
    <dbReference type="NCBI Taxonomy" id="1483604"/>
    <lineage>
        <taxon>Bacteria</taxon>
        <taxon>Bacillati</taxon>
        <taxon>Actinomycetota</taxon>
        <taxon>Actinomycetes</taxon>
        <taxon>Pseudonocardiales</taxon>
        <taxon>Pseudonocardiaceae</taxon>
        <taxon>Kutzneria</taxon>
    </lineage>
</organism>
<dbReference type="EMBL" id="JBHLUD010000015">
    <property type="protein sequence ID" value="MFC0548024.1"/>
    <property type="molecule type" value="Genomic_DNA"/>
</dbReference>
<evidence type="ECO:0000256" key="3">
    <source>
        <dbReference type="SAM" id="SignalP"/>
    </source>
</evidence>
<evidence type="ECO:0000259" key="4">
    <source>
        <dbReference type="Pfam" id="PF13628"/>
    </source>
</evidence>
<dbReference type="Pfam" id="PF13628">
    <property type="entry name" value="DUF4142"/>
    <property type="match status" value="1"/>
</dbReference>
<dbReference type="PANTHER" id="PTHR38593">
    <property type="entry name" value="BLR2558 PROTEIN"/>
    <property type="match status" value="1"/>
</dbReference>
<dbReference type="InterPro" id="IPR025419">
    <property type="entry name" value="DUF4142"/>
</dbReference>
<feature type="domain" description="DUF4142" evidence="4">
    <location>
        <begin position="41"/>
        <end position="173"/>
    </location>
</feature>
<proteinExistence type="predicted"/>
<feature type="compositionally biased region" description="Low complexity" evidence="1">
    <location>
        <begin position="192"/>
        <end position="218"/>
    </location>
</feature>
<dbReference type="PANTHER" id="PTHR38593:SF1">
    <property type="entry name" value="BLR2558 PROTEIN"/>
    <property type="match status" value="1"/>
</dbReference>
<evidence type="ECO:0000313" key="5">
    <source>
        <dbReference type="EMBL" id="MFC0548024.1"/>
    </source>
</evidence>
<feature type="transmembrane region" description="Helical" evidence="2">
    <location>
        <begin position="232"/>
        <end position="252"/>
    </location>
</feature>
<keyword evidence="2" id="KW-0472">Membrane</keyword>
<keyword evidence="2" id="KW-1133">Transmembrane helix</keyword>
<accession>A0ABV6N6I8</accession>
<comment type="caution">
    <text evidence="5">The sequence shown here is derived from an EMBL/GenBank/DDBJ whole genome shotgun (WGS) entry which is preliminary data.</text>
</comment>
<name>A0ABV6N6I8_9PSEU</name>
<dbReference type="Proteomes" id="UP001589810">
    <property type="component" value="Unassembled WGS sequence"/>
</dbReference>
<keyword evidence="3" id="KW-0732">Signal</keyword>
<reference evidence="5 6" key="1">
    <citation type="submission" date="2024-09" db="EMBL/GenBank/DDBJ databases">
        <authorList>
            <person name="Sun Q."/>
            <person name="Mori K."/>
        </authorList>
    </citation>
    <scope>NUCLEOTIDE SEQUENCE [LARGE SCALE GENOMIC DNA]</scope>
    <source>
        <strain evidence="5 6">TBRC 1432</strain>
    </source>
</reference>
<keyword evidence="2" id="KW-0812">Transmembrane</keyword>
<keyword evidence="6" id="KW-1185">Reference proteome</keyword>
<gene>
    <name evidence="5" type="ORF">ACFFH7_41410</name>
</gene>
<evidence type="ECO:0000256" key="2">
    <source>
        <dbReference type="SAM" id="Phobius"/>
    </source>
</evidence>